<organism evidence="2 3">
    <name type="scientific">Hymenobacter ginsengisoli</name>
    <dbReference type="NCBI Taxonomy" id="1051626"/>
    <lineage>
        <taxon>Bacteria</taxon>
        <taxon>Pseudomonadati</taxon>
        <taxon>Bacteroidota</taxon>
        <taxon>Cytophagia</taxon>
        <taxon>Cytophagales</taxon>
        <taxon>Hymenobacteraceae</taxon>
        <taxon>Hymenobacter</taxon>
    </lineage>
</organism>
<keyword evidence="1" id="KW-0472">Membrane</keyword>
<keyword evidence="1" id="KW-0812">Transmembrane</keyword>
<proteinExistence type="predicted"/>
<dbReference type="Gene3D" id="3.40.50.880">
    <property type="match status" value="1"/>
</dbReference>
<reference evidence="3" key="1">
    <citation type="journal article" date="2019" name="Int. J. Syst. Evol. Microbiol.">
        <title>The Global Catalogue of Microorganisms (GCM) 10K type strain sequencing project: providing services to taxonomists for standard genome sequencing and annotation.</title>
        <authorList>
            <consortium name="The Broad Institute Genomics Platform"/>
            <consortium name="The Broad Institute Genome Sequencing Center for Infectious Disease"/>
            <person name="Wu L."/>
            <person name="Ma J."/>
        </authorList>
    </citation>
    <scope>NUCLEOTIDE SEQUENCE [LARGE SCALE GENOMIC DNA]</scope>
    <source>
        <strain evidence="3">JCM 17841</strain>
    </source>
</reference>
<keyword evidence="3" id="KW-1185">Reference proteome</keyword>
<dbReference type="InterPro" id="IPR029062">
    <property type="entry name" value="Class_I_gatase-like"/>
</dbReference>
<keyword evidence="1" id="KW-1133">Transmembrane helix</keyword>
<evidence type="ECO:0000313" key="2">
    <source>
        <dbReference type="EMBL" id="GAA4503669.1"/>
    </source>
</evidence>
<evidence type="ECO:0000313" key="3">
    <source>
        <dbReference type="Proteomes" id="UP001501243"/>
    </source>
</evidence>
<gene>
    <name evidence="2" type="ORF">GCM10023172_28900</name>
</gene>
<protein>
    <submittedName>
        <fullName evidence="2">Uncharacterized protein</fullName>
    </submittedName>
</protein>
<dbReference type="EMBL" id="BAABGQ010000006">
    <property type="protein sequence ID" value="GAA4503669.1"/>
    <property type="molecule type" value="Genomic_DNA"/>
</dbReference>
<name>A0ABP8QJW7_9BACT</name>
<accession>A0ABP8QJW7</accession>
<dbReference type="SUPFAM" id="SSF52317">
    <property type="entry name" value="Class I glutamine amidotransferase-like"/>
    <property type="match status" value="1"/>
</dbReference>
<sequence>MTGRRPGHRPARLLASLLAPLALWFTAYPPLRAVPATRAEAIVLTPGYQPDTLRQLLRRLGAGTPVWSYGTPPLARAKALGSLLALAEQRPALRRVHLLGQGLPAAELPALGSLAVVPHAAPAYIGMQAAGWSQQLTLGQRFEVEGSVTGASPAWVSLQAEGAGRDSLRLPAGNGSFRLSYQPKVAGLARYALRLRREGQPTASEPLPLQITPATLPPVLLLAAVPGFEFKFLKNNLAAAGRAVALRTTVSRGLVQTEFLNQPAQPLDRLTPSLLARYAVVVADAATLASLPAGESQTLRAAVQQGRLGLVILAEATALPAATPARTDFVVQALPTAGAVAQPLTWPDAPAPVRALLPARLRPGGALQPLITAPGGAVVAASRRVGLGATVVSVVTETFRWALQGQAATYSSFWSQLLTAATPPPAPAATWLALSRWPRPQQPLMLRLAGARPASLPTVQPLAGGPAVALALAQDARLPEWSTAEYWPARAGWHQVRGPGRTVHSFYVYDSAAWRGPELAARQQALAARAALASPAPAAEVATVQQPWPAGWFFGLFLLAAGFLWLEEKL</sequence>
<comment type="caution">
    <text evidence="2">The sequence shown here is derived from an EMBL/GenBank/DDBJ whole genome shotgun (WGS) entry which is preliminary data.</text>
</comment>
<feature type="transmembrane region" description="Helical" evidence="1">
    <location>
        <begin position="548"/>
        <end position="566"/>
    </location>
</feature>
<evidence type="ECO:0000256" key="1">
    <source>
        <dbReference type="SAM" id="Phobius"/>
    </source>
</evidence>
<dbReference type="Proteomes" id="UP001501243">
    <property type="component" value="Unassembled WGS sequence"/>
</dbReference>